<dbReference type="Gene3D" id="3.40.50.1460">
    <property type="match status" value="1"/>
</dbReference>
<evidence type="ECO:0000313" key="5">
    <source>
        <dbReference type="Proteomes" id="UP001168642"/>
    </source>
</evidence>
<evidence type="ECO:0000259" key="3">
    <source>
        <dbReference type="Pfam" id="PF01364"/>
    </source>
</evidence>
<feature type="chain" id="PRO_5047413851" evidence="2">
    <location>
        <begin position="19"/>
        <end position="1287"/>
    </location>
</feature>
<dbReference type="Gene3D" id="2.60.40.4070">
    <property type="match status" value="1"/>
</dbReference>
<keyword evidence="1 2" id="KW-0732">Signal</keyword>
<dbReference type="SUPFAM" id="SSF52129">
    <property type="entry name" value="Caspase-like"/>
    <property type="match status" value="1"/>
</dbReference>
<sequence length="1287" mass="143993">MKLQYLIFFFLGTFLMSAQENLTFSVEWNQRYEPTINNNIWTGNDVFLQNDFIPLYIKQWKKDKPGELNNINFTNIVTKRVVANALGGIDINSLPISFNPSLKIVKERANEYYSIQANAIYKNTKGEVFQIQSFQVSYDLNTTSKQTSNYRISQENAVSNSVLSTGTWYKIAIDKTGVFKIDAAFLKSIGIETSSLDPKKIRVFGNGGAILPEILSKPRKEGLTENAIYVAGENDGVFNDNDYVLFYAQGPISWDLESRTDITHKQNIYSEYAYYFINVDSGTDGKRIANAATVNNPKTIDVTTFTDYKLHEKELFNYIRVGKKWFGENFTVNNQQDFTFNFPNIVNSQSVIVNGNFSAKSASTSSIYTVSYNSINVLNSTISSSGNFAFRDTKSSGSFMPISDDITLNVQWNSNGDFSALAYLDYLEVIADRTLTATGKQFGFVNFDSKTSGEVLEYHLTNDTEIDFVWNVSDLTNVKRIVDTDVNTTNFKFKELTDGVLDKYQIVKTSDAYAPIKLSSSSNVVNQNLHALQDIHYVIVTKKDFINEANRLRDYHRNNTPISETNSEKIKVEVVDVDQIYNEFGSGAPDITAIRDFAKYLYDNSSSEEMKLKYLCLFGDASFDYKGITYKETQVVPTYLSTVSNSLSNSYSSDDYYGFLDASDNTQDNGELQVTGKLDITTGRIPVGSITKANQYVSKLLNYYSTKSRGNWKTKITLLGDDGQEGSDQSLIKYLEDSALKIEANNPNLNLSKLYTDAFKEEITSGGGRYPEITKKFRESFNTGSLVINYFGHGNNFNLGQETYLDIAAIRSFRNLNNLPLFITVTCDFSRFDDPTILSGGEELIEGAYGGAVAMITTTREISIFAGNSINKNLADYLYSFDGKTRTAAEALKDVKNNVGLSNEFFVYFFGDPAMNLSLPKEGIEISKIEKYVTDPVSEEVSLQNVTELNALSKVKVTGSIKEAGNVLSDFTGTLSVTLFDKEIDRKTLLNEGSGTVVNFKSLESKVFVGEASVKNGKFSFDFILSKDVSVSPENAKFSFYAASDTKERIGSDFNFKVGGIDPQAPEDNIPPVIQLYMDDETFVDGGNTSTTPKLLAKIQDESGINTSLNSIGHNITVVIDGDLANPISLNEFYTTEKDDFTKGIVSYKLPELSTGNHTITFKAWDTYNNSSTQTLSFYAQEDKGFQLSRVLNYPNPFINHTEFWFKNNRQGDPIEITVQIYTLSGKLIKTIHTSDSNVDEISRVVTWDGKDDFGNKLGKGVYVYKLTVKEIITGQSDEKIEKLVIL</sequence>
<evidence type="ECO:0000256" key="1">
    <source>
        <dbReference type="ARBA" id="ARBA00022729"/>
    </source>
</evidence>
<comment type="caution">
    <text evidence="4">The sequence shown here is derived from an EMBL/GenBank/DDBJ whole genome shotgun (WGS) entry which is preliminary data.</text>
</comment>
<evidence type="ECO:0000256" key="2">
    <source>
        <dbReference type="SAM" id="SignalP"/>
    </source>
</evidence>
<proteinExistence type="predicted"/>
<dbReference type="Gene3D" id="3.40.50.10390">
    <property type="entry name" value="Gingipain r, domain 1"/>
    <property type="match status" value="1"/>
</dbReference>
<reference evidence="4" key="1">
    <citation type="submission" date="2023-07" db="EMBL/GenBank/DDBJ databases">
        <title>Wenyingzhuangia sp. chi5 genome sequencing and assembly.</title>
        <authorList>
            <person name="Park S."/>
        </authorList>
    </citation>
    <scope>NUCLEOTIDE SEQUENCE</scope>
    <source>
        <strain evidence="4">Chi5</strain>
    </source>
</reference>
<dbReference type="InterPro" id="IPR029031">
    <property type="entry name" value="Gingipain_N_sf"/>
</dbReference>
<dbReference type="Proteomes" id="UP001168642">
    <property type="component" value="Unassembled WGS sequence"/>
</dbReference>
<name>A0ABT8VU31_9FLAO</name>
<accession>A0ABT8VU31</accession>
<dbReference type="CDD" id="cd02258">
    <property type="entry name" value="Peptidase_C25_N"/>
    <property type="match status" value="1"/>
</dbReference>
<dbReference type="EMBL" id="JAUMIT010000006">
    <property type="protein sequence ID" value="MDO3695468.1"/>
    <property type="molecule type" value="Genomic_DNA"/>
</dbReference>
<dbReference type="NCBIfam" id="NF033707">
    <property type="entry name" value="T9SS_sortase"/>
    <property type="match status" value="1"/>
</dbReference>
<dbReference type="RefSeq" id="WP_302884736.1">
    <property type="nucleotide sequence ID" value="NZ_JAUMIT010000006.1"/>
</dbReference>
<organism evidence="4 5">
    <name type="scientific">Wenyingzhuangia gilva</name>
    <dbReference type="NCBI Taxonomy" id="3057677"/>
    <lineage>
        <taxon>Bacteria</taxon>
        <taxon>Pseudomonadati</taxon>
        <taxon>Bacteroidota</taxon>
        <taxon>Flavobacteriia</taxon>
        <taxon>Flavobacteriales</taxon>
        <taxon>Flavobacteriaceae</taxon>
        <taxon>Wenyingzhuangia</taxon>
    </lineage>
</organism>
<feature type="domain" description="Gingipain" evidence="3">
    <location>
        <begin position="537"/>
        <end position="917"/>
    </location>
</feature>
<dbReference type="NCBIfam" id="TIGR04183">
    <property type="entry name" value="Por_Secre_tail"/>
    <property type="match status" value="1"/>
</dbReference>
<evidence type="ECO:0000313" key="4">
    <source>
        <dbReference type="EMBL" id="MDO3695468.1"/>
    </source>
</evidence>
<dbReference type="InterPro" id="IPR029030">
    <property type="entry name" value="Caspase-like_dom_sf"/>
</dbReference>
<dbReference type="Pfam" id="PF01364">
    <property type="entry name" value="Peptidase_C25"/>
    <property type="match status" value="1"/>
</dbReference>
<protein>
    <submittedName>
        <fullName evidence="4">Type IX secretion system sortase PorU</fullName>
    </submittedName>
</protein>
<feature type="signal peptide" evidence="2">
    <location>
        <begin position="1"/>
        <end position="18"/>
    </location>
</feature>
<keyword evidence="5" id="KW-1185">Reference proteome</keyword>
<gene>
    <name evidence="4" type="primary">porU</name>
    <name evidence="4" type="ORF">QVZ41_11525</name>
</gene>
<dbReference type="InterPro" id="IPR001769">
    <property type="entry name" value="Gingipain"/>
</dbReference>
<dbReference type="InterPro" id="IPR026444">
    <property type="entry name" value="Secre_tail"/>
</dbReference>